<feature type="transmembrane region" description="Helical" evidence="1">
    <location>
        <begin position="161"/>
        <end position="179"/>
    </location>
</feature>
<evidence type="ECO:0000313" key="3">
    <source>
        <dbReference type="Proteomes" id="UP000612746"/>
    </source>
</evidence>
<gene>
    <name evidence="2" type="ORF">INT44_006907</name>
</gene>
<comment type="caution">
    <text evidence="2">The sequence shown here is derived from an EMBL/GenBank/DDBJ whole genome shotgun (WGS) entry which is preliminary data.</text>
</comment>
<keyword evidence="1" id="KW-0472">Membrane</keyword>
<feature type="transmembrane region" description="Helical" evidence="1">
    <location>
        <begin position="129"/>
        <end position="149"/>
    </location>
</feature>
<dbReference type="AlphaFoldDB" id="A0A8H7PIT9"/>
<keyword evidence="1" id="KW-0812">Transmembrane</keyword>
<sequence>MEDRPPLTERISFSFATTSTDTEPLSTWKQQLGTVWTSLDWLMVTRILKSDICVTVAFILGLTYWGWHDIGTSMVLSSIAIEFIHPAGSYGRIWENAAFGMIMSSVSAGWSILGTYCANAVRDHDDPTLAQPLVTLVLYIFLILGAFWLNYARAKWEQTNVAGLFSATIMVLSLVGAVHDSEWQPRDVVSERFSFLT</sequence>
<organism evidence="2 3">
    <name type="scientific">Umbelopsis vinacea</name>
    <dbReference type="NCBI Taxonomy" id="44442"/>
    <lineage>
        <taxon>Eukaryota</taxon>
        <taxon>Fungi</taxon>
        <taxon>Fungi incertae sedis</taxon>
        <taxon>Mucoromycota</taxon>
        <taxon>Mucoromycotina</taxon>
        <taxon>Umbelopsidomycetes</taxon>
        <taxon>Umbelopsidales</taxon>
        <taxon>Umbelopsidaceae</taxon>
        <taxon>Umbelopsis</taxon>
    </lineage>
</organism>
<proteinExistence type="predicted"/>
<accession>A0A8H7PIT9</accession>
<dbReference type="Proteomes" id="UP000612746">
    <property type="component" value="Unassembled WGS sequence"/>
</dbReference>
<protein>
    <submittedName>
        <fullName evidence="2">Uncharacterized protein</fullName>
    </submittedName>
</protein>
<evidence type="ECO:0000256" key="1">
    <source>
        <dbReference type="SAM" id="Phobius"/>
    </source>
</evidence>
<evidence type="ECO:0000313" key="2">
    <source>
        <dbReference type="EMBL" id="KAG2174643.1"/>
    </source>
</evidence>
<reference evidence="2" key="1">
    <citation type="submission" date="2020-12" db="EMBL/GenBank/DDBJ databases">
        <title>Metabolic potential, ecology and presence of endohyphal bacteria is reflected in genomic diversity of Mucoromycotina.</title>
        <authorList>
            <person name="Muszewska A."/>
            <person name="Okrasinska A."/>
            <person name="Steczkiewicz K."/>
            <person name="Drgas O."/>
            <person name="Orlowska M."/>
            <person name="Perlinska-Lenart U."/>
            <person name="Aleksandrzak-Piekarczyk T."/>
            <person name="Szatraj K."/>
            <person name="Zielenkiewicz U."/>
            <person name="Pilsyk S."/>
            <person name="Malc E."/>
            <person name="Mieczkowski P."/>
            <person name="Kruszewska J.S."/>
            <person name="Biernat P."/>
            <person name="Pawlowska J."/>
        </authorList>
    </citation>
    <scope>NUCLEOTIDE SEQUENCE</scope>
    <source>
        <strain evidence="2">WA0000051536</strain>
    </source>
</reference>
<name>A0A8H7PIT9_9FUNG</name>
<keyword evidence="3" id="KW-1185">Reference proteome</keyword>
<keyword evidence="1" id="KW-1133">Transmembrane helix</keyword>
<dbReference type="EMBL" id="JAEPRA010000016">
    <property type="protein sequence ID" value="KAG2174643.1"/>
    <property type="molecule type" value="Genomic_DNA"/>
</dbReference>
<dbReference type="OrthoDB" id="2389992at2759"/>